<feature type="domain" description="PAC" evidence="12">
    <location>
        <begin position="209"/>
        <end position="262"/>
    </location>
</feature>
<dbReference type="PROSITE" id="PS50113">
    <property type="entry name" value="PAC"/>
    <property type="match status" value="1"/>
</dbReference>
<dbReference type="InterPro" id="IPR005467">
    <property type="entry name" value="His_kinase_dom"/>
</dbReference>
<dbReference type="InterPro" id="IPR036890">
    <property type="entry name" value="HATPase_C_sf"/>
</dbReference>
<dbReference type="InterPro" id="IPR013656">
    <property type="entry name" value="PAS_4"/>
</dbReference>
<evidence type="ECO:0000256" key="6">
    <source>
        <dbReference type="ARBA" id="ARBA00022777"/>
    </source>
</evidence>
<dbReference type="GO" id="GO:0000155">
    <property type="term" value="F:phosphorelay sensor kinase activity"/>
    <property type="evidence" value="ECO:0007669"/>
    <property type="project" value="InterPro"/>
</dbReference>
<dbReference type="SUPFAM" id="SSF55785">
    <property type="entry name" value="PYP-like sensor domain (PAS domain)"/>
    <property type="match status" value="1"/>
</dbReference>
<evidence type="ECO:0000259" key="10">
    <source>
        <dbReference type="PROSITE" id="PS50109"/>
    </source>
</evidence>
<comment type="caution">
    <text evidence="13">The sequence shown here is derived from an EMBL/GenBank/DDBJ whole genome shotgun (WGS) entry which is preliminary data.</text>
</comment>
<evidence type="ECO:0000256" key="3">
    <source>
        <dbReference type="ARBA" id="ARBA00022553"/>
    </source>
</evidence>
<dbReference type="Pfam" id="PF02518">
    <property type="entry name" value="HATPase_c"/>
    <property type="match status" value="1"/>
</dbReference>
<keyword evidence="9" id="KW-0175">Coiled coil</keyword>
<evidence type="ECO:0000256" key="8">
    <source>
        <dbReference type="ARBA" id="ARBA00023012"/>
    </source>
</evidence>
<dbReference type="InterPro" id="IPR004358">
    <property type="entry name" value="Sig_transdc_His_kin-like_C"/>
</dbReference>
<dbReference type="NCBIfam" id="TIGR00229">
    <property type="entry name" value="sensory_box"/>
    <property type="match status" value="1"/>
</dbReference>
<keyword evidence="5" id="KW-0547">Nucleotide-binding</keyword>
<dbReference type="SMART" id="SM00091">
    <property type="entry name" value="PAS"/>
    <property type="match status" value="1"/>
</dbReference>
<dbReference type="SUPFAM" id="SSF55874">
    <property type="entry name" value="ATPase domain of HSP90 chaperone/DNA topoisomerase II/histidine kinase"/>
    <property type="match status" value="1"/>
</dbReference>
<evidence type="ECO:0000256" key="1">
    <source>
        <dbReference type="ARBA" id="ARBA00000085"/>
    </source>
</evidence>
<dbReference type="InterPro" id="IPR003594">
    <property type="entry name" value="HATPase_dom"/>
</dbReference>
<dbReference type="Pfam" id="PF08448">
    <property type="entry name" value="PAS_4"/>
    <property type="match status" value="1"/>
</dbReference>
<proteinExistence type="predicted"/>
<dbReference type="PRINTS" id="PR00344">
    <property type="entry name" value="BCTRLSENSOR"/>
</dbReference>
<dbReference type="GO" id="GO:0005524">
    <property type="term" value="F:ATP binding"/>
    <property type="evidence" value="ECO:0007669"/>
    <property type="project" value="UniProtKB-KW"/>
</dbReference>
<sequence length="532" mass="60880">MEKETLLLQNQEPAVIYIGLVGGGELCKEMLEKPSFDFMHEEAFAFIMAVADPDPEAPGMVFARERGLLTFTDYHQLYDPRYNIHLIITLTPEQDVLEDILKTRPLNIRVMGYYVFKIFWEAIESKARKLKIRNEEVETIFNGIEDFITVITPELEIAEANQAFLEKMGFAREEAIGLKCYEVFQQIAQPCSSKELPCPLNEVIRNKHHCRQVRTRLGADKEQRHIEVNVYPIWEKDGKISKFIHISRDITQHKRKEEEITRQLEQMVEERTRQLKETHDKLLHQDKMASLGKLSASVVHEINNPIAGILNLTKLMQRIITEEALNLKELDSFNRYLNLMETETNRISRIVSNLLSFARESKMEFKKLNLNRLIEKTLFLNSNLLKISGVKVELDLDQQMPDIVGSEDQLQQVFMNIISNAAEAVEPAGEGLLSITTRHLPKTDKIAVDLHNTNSFIPQENFSKIFEPFFTTKKKGKGAGLGLSVAFGIIEEHDGTIFVESDQKKGTTFTVRFPIQQSSVGLSQDGGTHAQH</sequence>
<dbReference type="Proteomes" id="UP000605201">
    <property type="component" value="Unassembled WGS sequence"/>
</dbReference>
<dbReference type="SUPFAM" id="SSF47384">
    <property type="entry name" value="Homodimeric domain of signal transducing histidine kinase"/>
    <property type="match status" value="1"/>
</dbReference>
<dbReference type="EMBL" id="JACNIG010000238">
    <property type="protein sequence ID" value="MBC8432622.1"/>
    <property type="molecule type" value="Genomic_DNA"/>
</dbReference>
<dbReference type="CDD" id="cd00082">
    <property type="entry name" value="HisKA"/>
    <property type="match status" value="1"/>
</dbReference>
<dbReference type="InterPro" id="IPR000700">
    <property type="entry name" value="PAS-assoc_C"/>
</dbReference>
<dbReference type="Gene3D" id="3.30.565.10">
    <property type="entry name" value="Histidine kinase-like ATPase, C-terminal domain"/>
    <property type="match status" value="1"/>
</dbReference>
<evidence type="ECO:0000256" key="7">
    <source>
        <dbReference type="ARBA" id="ARBA00022840"/>
    </source>
</evidence>
<dbReference type="PROSITE" id="PS50112">
    <property type="entry name" value="PAS"/>
    <property type="match status" value="1"/>
</dbReference>
<evidence type="ECO:0000259" key="12">
    <source>
        <dbReference type="PROSITE" id="PS50113"/>
    </source>
</evidence>
<protein>
    <recommendedName>
        <fullName evidence="2">histidine kinase</fullName>
        <ecNumber evidence="2">2.7.13.3</ecNumber>
    </recommendedName>
</protein>
<evidence type="ECO:0000313" key="14">
    <source>
        <dbReference type="Proteomes" id="UP000605201"/>
    </source>
</evidence>
<feature type="domain" description="PAS" evidence="11">
    <location>
        <begin position="133"/>
        <end position="207"/>
    </location>
</feature>
<feature type="coiled-coil region" evidence="9">
    <location>
        <begin position="250"/>
        <end position="277"/>
    </location>
</feature>
<dbReference type="EC" id="2.7.13.3" evidence="2"/>
<evidence type="ECO:0000256" key="2">
    <source>
        <dbReference type="ARBA" id="ARBA00012438"/>
    </source>
</evidence>
<dbReference type="InterPro" id="IPR035965">
    <property type="entry name" value="PAS-like_dom_sf"/>
</dbReference>
<feature type="domain" description="Histidine kinase" evidence="10">
    <location>
        <begin position="297"/>
        <end position="517"/>
    </location>
</feature>
<dbReference type="PANTHER" id="PTHR43065:SF46">
    <property type="entry name" value="C4-DICARBOXYLATE TRANSPORT SENSOR PROTEIN DCTB"/>
    <property type="match status" value="1"/>
</dbReference>
<evidence type="ECO:0000259" key="11">
    <source>
        <dbReference type="PROSITE" id="PS50112"/>
    </source>
</evidence>
<accession>A0A8J6TTL9</accession>
<dbReference type="CDD" id="cd00130">
    <property type="entry name" value="PAS"/>
    <property type="match status" value="1"/>
</dbReference>
<reference evidence="13 14" key="1">
    <citation type="submission" date="2020-08" db="EMBL/GenBank/DDBJ databases">
        <title>Bridging the membrane lipid divide: bacteria of the FCB group superphylum have the potential to synthesize archaeal ether lipids.</title>
        <authorList>
            <person name="Villanueva L."/>
            <person name="Von Meijenfeldt F.A.B."/>
            <person name="Westbye A.B."/>
            <person name="Yadav S."/>
            <person name="Hopmans E.C."/>
            <person name="Dutilh B.E."/>
            <person name="Sinninghe Damste J.S."/>
        </authorList>
    </citation>
    <scope>NUCLEOTIDE SEQUENCE [LARGE SCALE GENOMIC DNA]</scope>
    <source>
        <strain evidence="13">NIOZ-UU17</strain>
    </source>
</reference>
<keyword evidence="7" id="KW-0067">ATP-binding</keyword>
<comment type="catalytic activity">
    <reaction evidence="1">
        <text>ATP + protein L-histidine = ADP + protein N-phospho-L-histidine.</text>
        <dbReference type="EC" id="2.7.13.3"/>
    </reaction>
</comment>
<gene>
    <name evidence="13" type="ORF">H8D96_11985</name>
</gene>
<dbReference type="SMART" id="SM00388">
    <property type="entry name" value="HisKA"/>
    <property type="match status" value="1"/>
</dbReference>
<evidence type="ECO:0000256" key="5">
    <source>
        <dbReference type="ARBA" id="ARBA00022741"/>
    </source>
</evidence>
<dbReference type="InterPro" id="IPR003661">
    <property type="entry name" value="HisK_dim/P_dom"/>
</dbReference>
<dbReference type="Pfam" id="PF00512">
    <property type="entry name" value="HisKA"/>
    <property type="match status" value="1"/>
</dbReference>
<dbReference type="PANTHER" id="PTHR43065">
    <property type="entry name" value="SENSOR HISTIDINE KINASE"/>
    <property type="match status" value="1"/>
</dbReference>
<keyword evidence="3" id="KW-0597">Phosphoprotein</keyword>
<dbReference type="PROSITE" id="PS50109">
    <property type="entry name" value="HIS_KIN"/>
    <property type="match status" value="1"/>
</dbReference>
<organism evidence="13 14">
    <name type="scientific">Candidatus Desulfatibia vada</name>
    <dbReference type="NCBI Taxonomy" id="2841696"/>
    <lineage>
        <taxon>Bacteria</taxon>
        <taxon>Pseudomonadati</taxon>
        <taxon>Thermodesulfobacteriota</taxon>
        <taxon>Desulfobacteria</taxon>
        <taxon>Desulfobacterales</taxon>
        <taxon>Desulfobacterales incertae sedis</taxon>
        <taxon>Candidatus Desulfatibia</taxon>
    </lineage>
</organism>
<dbReference type="InterPro" id="IPR000014">
    <property type="entry name" value="PAS"/>
</dbReference>
<evidence type="ECO:0000256" key="9">
    <source>
        <dbReference type="SAM" id="Coils"/>
    </source>
</evidence>
<keyword evidence="4" id="KW-0808">Transferase</keyword>
<dbReference type="AlphaFoldDB" id="A0A8J6TTL9"/>
<dbReference type="Gene3D" id="1.10.287.130">
    <property type="match status" value="1"/>
</dbReference>
<keyword evidence="6" id="KW-0418">Kinase</keyword>
<dbReference type="InterPro" id="IPR036097">
    <property type="entry name" value="HisK_dim/P_sf"/>
</dbReference>
<evidence type="ECO:0000256" key="4">
    <source>
        <dbReference type="ARBA" id="ARBA00022679"/>
    </source>
</evidence>
<evidence type="ECO:0000313" key="13">
    <source>
        <dbReference type="EMBL" id="MBC8432622.1"/>
    </source>
</evidence>
<name>A0A8J6TTL9_9BACT</name>
<dbReference type="Gene3D" id="3.30.450.20">
    <property type="entry name" value="PAS domain"/>
    <property type="match status" value="1"/>
</dbReference>
<dbReference type="SMART" id="SM00387">
    <property type="entry name" value="HATPase_c"/>
    <property type="match status" value="1"/>
</dbReference>
<keyword evidence="8" id="KW-0902">Two-component regulatory system</keyword>